<dbReference type="InterPro" id="IPR012001">
    <property type="entry name" value="Thiamin_PyroP_enz_TPP-bd_dom"/>
</dbReference>
<comment type="pathway">
    <text evidence="6">Cofactor biosynthesis; phylloquinone biosynthesis.</text>
</comment>
<sequence>MTSSIECKNFLRSLQLLNLLIKIGVQNLILCPGSRSAPLAIAAGELNKLGLVNIFNSIDERSAGFHSLGISSASGNLSLVITTSGTAVSNLLPAAVEADRSCKGIIFLTADRPLKLKDCGANQTVNQEDFLSSVCRRVLSTNLNGLHETQENEILNLVRITEKQISTFPGPIHLNIPIEKPLNISSLNKKNVLKVFERIYLKKKYIFHEVEIMSDKNKFIEISKKLNLDESGIILVGPYQGSINDLPSFNKSLKRLQEITGWPVFADPISGVYSDLRGLVVNWELVLRKNNSSINCHQLLRLGPMSSSIDLEKFLINFDGIQILIKEKNYRKLDPIKKSFEYDSGLSNFTTLLLEELSINKKNKKALTPVAQDLIEEGEQIKEILKEKISQDNQITEYMLANLVPKIWPAENPIMLSASSPIRDWLTFSENGTLTRNCFSFRGASGIDGTLSLALGISRIKSPLLLVTGDLAFIHDINGWLIENSIDTNLTILLINNNGGNIFNRIYRENLKEDELKKLFLMPKEINWPKLADGYQVNFKSVTNFKKLREAFDWSISIQKSVIIKVDIDPENEINEKNALLEKIIGS</sequence>
<dbReference type="STRING" id="59925.EU91_0102"/>
<dbReference type="GO" id="GO:0042372">
    <property type="term" value="P:phylloquinone biosynthetic process"/>
    <property type="evidence" value="ECO:0007669"/>
    <property type="project" value="UniProtKB-UniRule"/>
</dbReference>
<comment type="caution">
    <text evidence="9">The sequence shown here is derived from an EMBL/GenBank/DDBJ whole genome shotgun (WGS) entry which is preliminary data.</text>
</comment>
<dbReference type="SUPFAM" id="SSF52518">
    <property type="entry name" value="Thiamin diphosphate-binding fold (THDP-binding)"/>
    <property type="match status" value="2"/>
</dbReference>
<comment type="similarity">
    <text evidence="6">Belongs to the TPP enzyme family. MenD subfamily.</text>
</comment>
<dbReference type="PIRSF" id="PIRSF004983">
    <property type="entry name" value="MenD"/>
    <property type="match status" value="1"/>
</dbReference>
<evidence type="ECO:0000313" key="10">
    <source>
        <dbReference type="Proteomes" id="UP000030598"/>
    </source>
</evidence>
<dbReference type="PANTHER" id="PTHR42916:SF1">
    <property type="entry name" value="PROTEIN PHYLLO, CHLOROPLASTIC"/>
    <property type="match status" value="1"/>
</dbReference>
<name>A0A0A1ZL71_PROMR</name>
<dbReference type="PANTHER" id="PTHR42916">
    <property type="entry name" value="2-SUCCINYL-5-ENOLPYRUVYL-6-HYDROXY-3-CYCLOHEXENE-1-CARBOXYLATE SYNTHASE"/>
    <property type="match status" value="1"/>
</dbReference>
<accession>A0A0A1ZL71</accession>
<comment type="subunit">
    <text evidence="6">Homodimer.</text>
</comment>
<comment type="function">
    <text evidence="6">Catalyzes the thiamine diphosphate-dependent decarboxylation of 2-oxoglutarate and the subsequent addition of the resulting succinic semialdehyde-thiamine pyrophosphate anion to isochorismate to yield 2-succinyl-5-enolpyruvyl-6-hydroxy-3-cyclohexene-1-carboxylate (SEPHCHC).</text>
</comment>
<feature type="domain" description="Thiamine pyrophosphate enzyme N-terminal TPP-binding" evidence="8">
    <location>
        <begin position="16"/>
        <end position="127"/>
    </location>
</feature>
<organism evidence="9 10">
    <name type="scientific">Prochlorococcus marinus str. GP2</name>
    <dbReference type="NCBI Taxonomy" id="59925"/>
    <lineage>
        <taxon>Bacteria</taxon>
        <taxon>Bacillati</taxon>
        <taxon>Cyanobacteriota</taxon>
        <taxon>Cyanophyceae</taxon>
        <taxon>Synechococcales</taxon>
        <taxon>Prochlorococcaceae</taxon>
        <taxon>Prochlorococcus</taxon>
    </lineage>
</organism>
<gene>
    <name evidence="6" type="primary">menD</name>
    <name evidence="9" type="ORF">EU91_0102</name>
</gene>
<dbReference type="Gene3D" id="3.40.50.970">
    <property type="match status" value="2"/>
</dbReference>
<dbReference type="GO" id="GO:0000287">
    <property type="term" value="F:magnesium ion binding"/>
    <property type="evidence" value="ECO:0007669"/>
    <property type="project" value="UniProtKB-UniRule"/>
</dbReference>
<evidence type="ECO:0000256" key="3">
    <source>
        <dbReference type="ARBA" id="ARBA00022842"/>
    </source>
</evidence>
<dbReference type="AlphaFoldDB" id="A0A0A1ZL71"/>
<evidence type="ECO:0000259" key="8">
    <source>
        <dbReference type="Pfam" id="PF02776"/>
    </source>
</evidence>
<proteinExistence type="inferred from homology"/>
<comment type="cofactor">
    <cofactor evidence="6">
        <name>thiamine diphosphate</name>
        <dbReference type="ChEBI" id="CHEBI:58937"/>
    </cofactor>
    <text evidence="6">Binds 1 thiamine pyrophosphate per subunit.</text>
</comment>
<dbReference type="GO" id="GO:0030145">
    <property type="term" value="F:manganese ion binding"/>
    <property type="evidence" value="ECO:0007669"/>
    <property type="project" value="UniProtKB-UniRule"/>
</dbReference>
<dbReference type="GO" id="GO:0030976">
    <property type="term" value="F:thiamine pyrophosphate binding"/>
    <property type="evidence" value="ECO:0007669"/>
    <property type="project" value="UniProtKB-UniRule"/>
</dbReference>
<evidence type="ECO:0000256" key="1">
    <source>
        <dbReference type="ARBA" id="ARBA00022679"/>
    </source>
</evidence>
<dbReference type="EC" id="2.2.1.9" evidence="6"/>
<keyword evidence="1 6" id="KW-0808">Transferase</keyword>
<keyword evidence="4 6" id="KW-0786">Thiamine pyrophosphate</keyword>
<dbReference type="GO" id="GO:0009234">
    <property type="term" value="P:menaquinone biosynthetic process"/>
    <property type="evidence" value="ECO:0007669"/>
    <property type="project" value="InterPro"/>
</dbReference>
<keyword evidence="5 6" id="KW-0464">Manganese</keyword>
<dbReference type="GO" id="GO:0070204">
    <property type="term" value="F:2-succinyl-5-enolpyruvyl-6-hydroxy-3-cyclohexene-1-carboxylic-acid synthase activity"/>
    <property type="evidence" value="ECO:0007669"/>
    <property type="project" value="UniProtKB-UniRule"/>
</dbReference>
<dbReference type="InterPro" id="IPR029061">
    <property type="entry name" value="THDP-binding"/>
</dbReference>
<dbReference type="Pfam" id="PF02776">
    <property type="entry name" value="TPP_enzyme_N"/>
    <property type="match status" value="1"/>
</dbReference>
<keyword evidence="3 6" id="KW-0460">Magnesium</keyword>
<evidence type="ECO:0000313" key="9">
    <source>
        <dbReference type="EMBL" id="KGF88989.1"/>
    </source>
</evidence>
<protein>
    <recommendedName>
        <fullName evidence="6">2-succinyl-5-enolpyruvyl-6-hydroxy-3-cyclohexene-1-carboxylate synthase</fullName>
        <shortName evidence="6">SEPHCHC synthase</shortName>
        <ecNumber evidence="6">2.2.1.9</ecNumber>
    </recommendedName>
</protein>
<dbReference type="CDD" id="cd02009">
    <property type="entry name" value="TPP_SHCHC_synthase"/>
    <property type="match status" value="1"/>
</dbReference>
<dbReference type="RefSeq" id="WP_032523735.1">
    <property type="nucleotide sequence ID" value="NZ_CP138934.1"/>
</dbReference>
<dbReference type="eggNOG" id="COG1165">
    <property type="taxonomic scope" value="Bacteria"/>
</dbReference>
<dbReference type="OrthoDB" id="9791859at2"/>
<evidence type="ECO:0000256" key="2">
    <source>
        <dbReference type="ARBA" id="ARBA00022723"/>
    </source>
</evidence>
<keyword evidence="2 6" id="KW-0479">Metal-binding</keyword>
<dbReference type="EMBL" id="JNAH01000002">
    <property type="protein sequence ID" value="KGF88989.1"/>
    <property type="molecule type" value="Genomic_DNA"/>
</dbReference>
<evidence type="ECO:0000256" key="6">
    <source>
        <dbReference type="HAMAP-Rule" id="MF_01659"/>
    </source>
</evidence>
<dbReference type="Pfam" id="PF02775">
    <property type="entry name" value="TPP_enzyme_C"/>
    <property type="match status" value="1"/>
</dbReference>
<comment type="catalytic activity">
    <reaction evidence="6">
        <text>isochorismate + 2-oxoglutarate + H(+) = 5-enolpyruvoyl-6-hydroxy-2-succinyl-cyclohex-3-ene-1-carboxylate + CO2</text>
        <dbReference type="Rhea" id="RHEA:25593"/>
        <dbReference type="ChEBI" id="CHEBI:15378"/>
        <dbReference type="ChEBI" id="CHEBI:16526"/>
        <dbReference type="ChEBI" id="CHEBI:16810"/>
        <dbReference type="ChEBI" id="CHEBI:29780"/>
        <dbReference type="ChEBI" id="CHEBI:58818"/>
        <dbReference type="EC" id="2.2.1.9"/>
    </reaction>
</comment>
<dbReference type="InterPro" id="IPR011766">
    <property type="entry name" value="TPP_enzyme_TPP-bd"/>
</dbReference>
<reference evidence="10" key="1">
    <citation type="journal article" date="2014" name="Sci. Data">
        <title>Genomes of diverse isolates of the marine cyanobacterium Prochlorococcus.</title>
        <authorList>
            <person name="Biller S."/>
            <person name="Berube P."/>
            <person name="Thompson J."/>
            <person name="Kelly L."/>
            <person name="Roggensack S."/>
            <person name="Awad L."/>
            <person name="Roache-Johnson K."/>
            <person name="Ding H."/>
            <person name="Giovannoni S.J."/>
            <person name="Moore L.R."/>
            <person name="Chisholm S.W."/>
        </authorList>
    </citation>
    <scope>NUCLEOTIDE SEQUENCE [LARGE SCALE GENOMIC DNA]</scope>
    <source>
        <strain evidence="10">GP2</strain>
    </source>
</reference>
<evidence type="ECO:0000256" key="4">
    <source>
        <dbReference type="ARBA" id="ARBA00023052"/>
    </source>
</evidence>
<comment type="cofactor">
    <cofactor evidence="6">
        <name>Mg(2+)</name>
        <dbReference type="ChEBI" id="CHEBI:18420"/>
    </cofactor>
    <cofactor evidence="6">
        <name>Mn(2+)</name>
        <dbReference type="ChEBI" id="CHEBI:29035"/>
    </cofactor>
</comment>
<dbReference type="InterPro" id="IPR004433">
    <property type="entry name" value="MenaQ_synth_MenD"/>
</dbReference>
<dbReference type="UniPathway" id="UPA01057">
    <property type="reaction ID" value="UER00164"/>
</dbReference>
<dbReference type="Gene3D" id="3.40.50.1220">
    <property type="entry name" value="TPP-binding domain"/>
    <property type="match status" value="1"/>
</dbReference>
<dbReference type="NCBIfam" id="TIGR00173">
    <property type="entry name" value="menD"/>
    <property type="match status" value="1"/>
</dbReference>
<dbReference type="HAMAP" id="MF_01659">
    <property type="entry name" value="MenD"/>
    <property type="match status" value="1"/>
</dbReference>
<evidence type="ECO:0000259" key="7">
    <source>
        <dbReference type="Pfam" id="PF02775"/>
    </source>
</evidence>
<dbReference type="Proteomes" id="UP000030598">
    <property type="component" value="Unassembled WGS sequence"/>
</dbReference>
<evidence type="ECO:0000256" key="5">
    <source>
        <dbReference type="ARBA" id="ARBA00023211"/>
    </source>
</evidence>
<dbReference type="CDD" id="cd07037">
    <property type="entry name" value="TPP_PYR_MenD"/>
    <property type="match status" value="1"/>
</dbReference>
<feature type="domain" description="Thiamine pyrophosphate enzyme TPP-binding" evidence="7">
    <location>
        <begin position="443"/>
        <end position="566"/>
    </location>
</feature>
<dbReference type="UniPathway" id="UPA00995"/>
<comment type="pathway">
    <text evidence="6">Quinol/quinone metabolism; 1,4-dihydroxy-2-naphthoate biosynthesis; 1,4-dihydroxy-2-naphthoate from chorismate: step 2/7.</text>
</comment>